<reference evidence="13" key="1">
    <citation type="journal article" date="2019" name="Int. J. Syst. Evol. Microbiol.">
        <title>The Global Catalogue of Microorganisms (GCM) 10K type strain sequencing project: providing services to taxonomists for standard genome sequencing and annotation.</title>
        <authorList>
            <consortium name="The Broad Institute Genomics Platform"/>
            <consortium name="The Broad Institute Genome Sequencing Center for Infectious Disease"/>
            <person name="Wu L."/>
            <person name="Ma J."/>
        </authorList>
    </citation>
    <scope>NUCLEOTIDE SEQUENCE [LARGE SCALE GENOMIC DNA]</scope>
    <source>
        <strain evidence="13">NBRC 110044</strain>
    </source>
</reference>
<evidence type="ECO:0000256" key="10">
    <source>
        <dbReference type="RuleBase" id="RU363032"/>
    </source>
</evidence>
<evidence type="ECO:0000256" key="1">
    <source>
        <dbReference type="ARBA" id="ARBA00004429"/>
    </source>
</evidence>
<organism evidence="12 13">
    <name type="scientific">Chitinimonas prasina</name>
    <dbReference type="NCBI Taxonomy" id="1434937"/>
    <lineage>
        <taxon>Bacteria</taxon>
        <taxon>Pseudomonadati</taxon>
        <taxon>Pseudomonadota</taxon>
        <taxon>Betaproteobacteria</taxon>
        <taxon>Neisseriales</taxon>
        <taxon>Chitinibacteraceae</taxon>
        <taxon>Chitinimonas</taxon>
    </lineage>
</organism>
<comment type="similarity">
    <text evidence="2">Belongs to the binding-protein-dependent transport system permease family. HisMQ subfamily.</text>
</comment>
<dbReference type="InterPro" id="IPR010065">
    <property type="entry name" value="AA_ABC_transptr_permease_3TM"/>
</dbReference>
<dbReference type="PANTHER" id="PTHR30450">
    <property type="entry name" value="ABC TRANSPORTER PERMEASE"/>
    <property type="match status" value="1"/>
</dbReference>
<keyword evidence="13" id="KW-1185">Reference proteome</keyword>
<dbReference type="RefSeq" id="WP_284196245.1">
    <property type="nucleotide sequence ID" value="NZ_BSOG01000002.1"/>
</dbReference>
<feature type="domain" description="ABC transmembrane type-1" evidence="11">
    <location>
        <begin position="19"/>
        <end position="221"/>
    </location>
</feature>
<feature type="transmembrane region" description="Helical" evidence="10">
    <location>
        <begin position="203"/>
        <end position="221"/>
    </location>
</feature>
<evidence type="ECO:0000313" key="13">
    <source>
        <dbReference type="Proteomes" id="UP001156706"/>
    </source>
</evidence>
<evidence type="ECO:0000256" key="2">
    <source>
        <dbReference type="ARBA" id="ARBA00010072"/>
    </source>
</evidence>
<dbReference type="SUPFAM" id="SSF161098">
    <property type="entry name" value="MetI-like"/>
    <property type="match status" value="1"/>
</dbReference>
<comment type="subunit">
    <text evidence="9">The HisPMQJ complex is composed of two ATP-binding proteins (HisP), two transmembrane proteins (HisM and HisQ) and a solute-binding protein (HisJ). The HisPMQ-ArgT complex is composed of two ATP-binding proteins (HisP), two transmembrane proteins (HisM and HisQ) and a solute-binding protein (ArgT).</text>
</comment>
<sequence length="237" mass="26835">MQFEVIFEPATLKLFGQGILVSLKLLFISVTIGAVLSIPMAIMRVSRNKWLSTPVWLYTYVMRGTPMLIQVYLIYYGVAQLEFVQSNWDTVPLLIPFKDALFCCVLAFTLNTCAYTTEMLAGAIRDTNHGEIEAARAMGMSRRQLMWRIVLPSALRRTLPAYSNEVIMMLHGTSLASTVPALMDITGAARSVYSDFYLPFEAFITAGAIYLVLTFTLVWCFKLAERRWLAYLQPRKA</sequence>
<keyword evidence="6 10" id="KW-1133">Transmembrane helix</keyword>
<keyword evidence="5 10" id="KW-0812">Transmembrane</keyword>
<evidence type="ECO:0000256" key="6">
    <source>
        <dbReference type="ARBA" id="ARBA00022989"/>
    </source>
</evidence>
<feature type="transmembrane region" description="Helical" evidence="10">
    <location>
        <begin position="166"/>
        <end position="183"/>
    </location>
</feature>
<name>A0ABQ5YEE4_9NEIS</name>
<evidence type="ECO:0000256" key="5">
    <source>
        <dbReference type="ARBA" id="ARBA00022692"/>
    </source>
</evidence>
<comment type="caution">
    <text evidence="12">The sequence shown here is derived from an EMBL/GenBank/DDBJ whole genome shotgun (WGS) entry which is preliminary data.</text>
</comment>
<comment type="subcellular location">
    <subcellularLocation>
        <location evidence="1">Cell inner membrane</location>
        <topology evidence="1">Multi-pass membrane protein</topology>
    </subcellularLocation>
    <subcellularLocation>
        <location evidence="10">Cell membrane</location>
        <topology evidence="10">Multi-pass membrane protein</topology>
    </subcellularLocation>
</comment>
<dbReference type="CDD" id="cd06261">
    <property type="entry name" value="TM_PBP2"/>
    <property type="match status" value="1"/>
</dbReference>
<accession>A0ABQ5YEE4</accession>
<proteinExistence type="inferred from homology"/>
<dbReference type="Pfam" id="PF00528">
    <property type="entry name" value="BPD_transp_1"/>
    <property type="match status" value="1"/>
</dbReference>
<keyword evidence="7 10" id="KW-0472">Membrane</keyword>
<dbReference type="Gene3D" id="1.10.3720.10">
    <property type="entry name" value="MetI-like"/>
    <property type="match status" value="1"/>
</dbReference>
<evidence type="ECO:0000259" key="11">
    <source>
        <dbReference type="PROSITE" id="PS50928"/>
    </source>
</evidence>
<dbReference type="EMBL" id="BSOG01000002">
    <property type="protein sequence ID" value="GLR13134.1"/>
    <property type="molecule type" value="Genomic_DNA"/>
</dbReference>
<dbReference type="PROSITE" id="PS50928">
    <property type="entry name" value="ABC_TM1"/>
    <property type="match status" value="1"/>
</dbReference>
<evidence type="ECO:0000256" key="8">
    <source>
        <dbReference type="ARBA" id="ARBA00039779"/>
    </source>
</evidence>
<protein>
    <recommendedName>
        <fullName evidence="8">Histidine/lysine/arginine/ornithine transport system permease protein HisM</fullName>
    </recommendedName>
</protein>
<feature type="transmembrane region" description="Helical" evidence="10">
    <location>
        <begin position="20"/>
        <end position="43"/>
    </location>
</feature>
<keyword evidence="4" id="KW-1003">Cell membrane</keyword>
<keyword evidence="3 10" id="KW-0813">Transport</keyword>
<dbReference type="InterPro" id="IPR051322">
    <property type="entry name" value="AA_ABC_Transporter_Permease"/>
</dbReference>
<evidence type="ECO:0000256" key="9">
    <source>
        <dbReference type="ARBA" id="ARBA00046835"/>
    </source>
</evidence>
<evidence type="ECO:0000256" key="4">
    <source>
        <dbReference type="ARBA" id="ARBA00022475"/>
    </source>
</evidence>
<gene>
    <name evidence="12" type="primary">aotM</name>
    <name evidence="12" type="ORF">GCM10007907_19240</name>
</gene>
<dbReference type="PANTHER" id="PTHR30450:SF2">
    <property type="entry name" value="ABC TRANSPORTER PERMEASE PROTEIN"/>
    <property type="match status" value="1"/>
</dbReference>
<dbReference type="InterPro" id="IPR035906">
    <property type="entry name" value="MetI-like_sf"/>
</dbReference>
<evidence type="ECO:0000313" key="12">
    <source>
        <dbReference type="EMBL" id="GLR13134.1"/>
    </source>
</evidence>
<dbReference type="Proteomes" id="UP001156706">
    <property type="component" value="Unassembled WGS sequence"/>
</dbReference>
<evidence type="ECO:0000256" key="7">
    <source>
        <dbReference type="ARBA" id="ARBA00023136"/>
    </source>
</evidence>
<evidence type="ECO:0000256" key="3">
    <source>
        <dbReference type="ARBA" id="ARBA00022448"/>
    </source>
</evidence>
<feature type="transmembrane region" description="Helical" evidence="10">
    <location>
        <begin position="55"/>
        <end position="75"/>
    </location>
</feature>
<dbReference type="InterPro" id="IPR000515">
    <property type="entry name" value="MetI-like"/>
</dbReference>
<dbReference type="NCBIfam" id="TIGR01726">
    <property type="entry name" value="HEQRo_perm_3TM"/>
    <property type="match status" value="1"/>
</dbReference>
<feature type="transmembrane region" description="Helical" evidence="10">
    <location>
        <begin position="95"/>
        <end position="115"/>
    </location>
</feature>